<dbReference type="InterPro" id="IPR035959">
    <property type="entry name" value="RutC-like_sf"/>
</dbReference>
<evidence type="ECO:0000313" key="3">
    <source>
        <dbReference type="Proteomes" id="UP000281975"/>
    </source>
</evidence>
<dbReference type="OrthoDB" id="9803101at2"/>
<dbReference type="EMBL" id="RBIN01000005">
    <property type="protein sequence ID" value="RKR03554.1"/>
    <property type="molecule type" value="Genomic_DNA"/>
</dbReference>
<sequence>MKRHINPPNVHEPFSSYTHCVEVKRPGRFLFCSGQVPADTSGELQGKGDFAAQGDLVVSNLEAVLASADAKLSDIAKLTTFICREQDVSEVRALLKRHFGEQPPANSVCIVQGLADPEVLIEMEATAVT</sequence>
<reference evidence="2 3" key="1">
    <citation type="submission" date="2018-10" db="EMBL/GenBank/DDBJ databases">
        <title>Genomic Encyclopedia of Type Strains, Phase IV (KMG-IV): sequencing the most valuable type-strain genomes for metagenomic binning, comparative biology and taxonomic classification.</title>
        <authorList>
            <person name="Goeker M."/>
        </authorList>
    </citation>
    <scope>NUCLEOTIDE SEQUENCE [LARGE SCALE GENOMIC DNA]</scope>
    <source>
        <strain evidence="2 3">DSM 23229</strain>
    </source>
</reference>
<protein>
    <submittedName>
        <fullName evidence="2">Enamine deaminase RidA (YjgF/YER057c/UK114 family)</fullName>
    </submittedName>
</protein>
<dbReference type="GO" id="GO:0019239">
    <property type="term" value="F:deaminase activity"/>
    <property type="evidence" value="ECO:0007669"/>
    <property type="project" value="TreeGrafter"/>
</dbReference>
<dbReference type="SUPFAM" id="SSF55298">
    <property type="entry name" value="YjgF-like"/>
    <property type="match status" value="1"/>
</dbReference>
<keyword evidence="3" id="KW-1185">Reference proteome</keyword>
<dbReference type="PANTHER" id="PTHR11803">
    <property type="entry name" value="2-IMINOBUTANOATE/2-IMINOPROPANOATE DEAMINASE RIDA"/>
    <property type="match status" value="1"/>
</dbReference>
<comment type="caution">
    <text evidence="2">The sequence shown here is derived from an EMBL/GenBank/DDBJ whole genome shotgun (WGS) entry which is preliminary data.</text>
</comment>
<comment type="similarity">
    <text evidence="1">Belongs to the RutC family.</text>
</comment>
<dbReference type="InterPro" id="IPR006175">
    <property type="entry name" value="YjgF/YER057c/UK114"/>
</dbReference>
<dbReference type="PANTHER" id="PTHR11803:SF58">
    <property type="entry name" value="PROTEIN HMF1-RELATED"/>
    <property type="match status" value="1"/>
</dbReference>
<dbReference type="CDD" id="cd00448">
    <property type="entry name" value="YjgF_YER057c_UK114_family"/>
    <property type="match status" value="1"/>
</dbReference>
<organism evidence="2 3">
    <name type="scientific">Kushneria sinocarnis</name>
    <dbReference type="NCBI Taxonomy" id="595502"/>
    <lineage>
        <taxon>Bacteria</taxon>
        <taxon>Pseudomonadati</taxon>
        <taxon>Pseudomonadota</taxon>
        <taxon>Gammaproteobacteria</taxon>
        <taxon>Oceanospirillales</taxon>
        <taxon>Halomonadaceae</taxon>
        <taxon>Kushneria</taxon>
    </lineage>
</organism>
<evidence type="ECO:0000313" key="2">
    <source>
        <dbReference type="EMBL" id="RKR03554.1"/>
    </source>
</evidence>
<name>A0A420WWS8_9GAMM</name>
<dbReference type="GO" id="GO:0005829">
    <property type="term" value="C:cytosol"/>
    <property type="evidence" value="ECO:0007669"/>
    <property type="project" value="TreeGrafter"/>
</dbReference>
<gene>
    <name evidence="2" type="ORF">C7446_2080</name>
</gene>
<dbReference type="Proteomes" id="UP000281975">
    <property type="component" value="Unassembled WGS sequence"/>
</dbReference>
<dbReference type="Gene3D" id="3.30.1330.40">
    <property type="entry name" value="RutC-like"/>
    <property type="match status" value="1"/>
</dbReference>
<dbReference type="Pfam" id="PF01042">
    <property type="entry name" value="Ribonuc_L-PSP"/>
    <property type="match status" value="1"/>
</dbReference>
<evidence type="ECO:0000256" key="1">
    <source>
        <dbReference type="ARBA" id="ARBA00010552"/>
    </source>
</evidence>
<accession>A0A420WWS8</accession>
<dbReference type="AlphaFoldDB" id="A0A420WWS8"/>
<dbReference type="RefSeq" id="WP_121173017.1">
    <property type="nucleotide sequence ID" value="NZ_RBIN01000005.1"/>
</dbReference>
<proteinExistence type="inferred from homology"/>